<evidence type="ECO:0008006" key="3">
    <source>
        <dbReference type="Google" id="ProtNLM"/>
    </source>
</evidence>
<feature type="non-terminal residue" evidence="1">
    <location>
        <position position="253"/>
    </location>
</feature>
<name>A0A133VJQ2_9EURY</name>
<dbReference type="AlphaFoldDB" id="A0A133VJQ2"/>
<dbReference type="Proteomes" id="UP000070263">
    <property type="component" value="Unassembled WGS sequence"/>
</dbReference>
<protein>
    <recommendedName>
        <fullName evidence="3">CARDB domain-containing protein</fullName>
    </recommendedName>
</protein>
<evidence type="ECO:0000313" key="2">
    <source>
        <dbReference type="Proteomes" id="UP000070263"/>
    </source>
</evidence>
<organism evidence="1 2">
    <name type="scientific">candidate division MSBL1 archaeon SCGC-AAA382A20</name>
    <dbReference type="NCBI Taxonomy" id="1698280"/>
    <lineage>
        <taxon>Archaea</taxon>
        <taxon>Methanobacteriati</taxon>
        <taxon>Methanobacteriota</taxon>
        <taxon>candidate division MSBL1</taxon>
    </lineage>
</organism>
<proteinExistence type="predicted"/>
<sequence>MKKAVVVLLAIFVFIVSVPVSVGALDVKISEKDVCLVAPYEYSLNITNTQDSEDIFYVNARGVYSKWAWVTNEVLLLKPGESGNSKISVFPTKSADMGKYTFRAEIFSKSNRSIEKERELCFIVFRNYSMEVGNFSINRESYEPEDKVKASVAALNTGSKDFKKINFTAKLKRSGEVIDTSSDSFELETDERKVGEVSFKLDKYQSPGKYEISYRVVAKGRIFDKGDGSFEVESITDTRVKEFSGGGYLSSTR</sequence>
<gene>
    <name evidence="1" type="ORF">AKJ51_03280</name>
</gene>
<dbReference type="Gene3D" id="2.60.40.10">
    <property type="entry name" value="Immunoglobulins"/>
    <property type="match status" value="1"/>
</dbReference>
<accession>A0A133VJQ2</accession>
<dbReference type="EMBL" id="LHYE01000036">
    <property type="protein sequence ID" value="KXB06657.1"/>
    <property type="molecule type" value="Genomic_DNA"/>
</dbReference>
<evidence type="ECO:0000313" key="1">
    <source>
        <dbReference type="EMBL" id="KXB06657.1"/>
    </source>
</evidence>
<keyword evidence="2" id="KW-1185">Reference proteome</keyword>
<dbReference type="InterPro" id="IPR013783">
    <property type="entry name" value="Ig-like_fold"/>
</dbReference>
<comment type="caution">
    <text evidence="1">The sequence shown here is derived from an EMBL/GenBank/DDBJ whole genome shotgun (WGS) entry which is preliminary data.</text>
</comment>
<reference evidence="1 2" key="1">
    <citation type="journal article" date="2016" name="Sci. Rep.">
        <title>Metabolic traits of an uncultured archaeal lineage -MSBL1- from brine pools of the Red Sea.</title>
        <authorList>
            <person name="Mwirichia R."/>
            <person name="Alam I."/>
            <person name="Rashid M."/>
            <person name="Vinu M."/>
            <person name="Ba-Alawi W."/>
            <person name="Anthony Kamau A."/>
            <person name="Kamanda Ngugi D."/>
            <person name="Goker M."/>
            <person name="Klenk H.P."/>
            <person name="Bajic V."/>
            <person name="Stingl U."/>
        </authorList>
    </citation>
    <scope>NUCLEOTIDE SEQUENCE [LARGE SCALE GENOMIC DNA]</scope>
    <source>
        <strain evidence="1">SCGC-AAA382A20</strain>
    </source>
</reference>